<accession>A0AAV3ZZA9</accession>
<name>A0AAV3ZZA9_9GAST</name>
<gene>
    <name evidence="1" type="ORF">PoB_002672300</name>
</gene>
<comment type="caution">
    <text evidence="1">The sequence shown here is derived from an EMBL/GenBank/DDBJ whole genome shotgun (WGS) entry which is preliminary data.</text>
</comment>
<sequence length="96" mass="10122">MSGHICYPLCHRGPRNRKFHADLSVGWVGGVSVGDMVPSPDKLIISPSLSVPSLLPVSANKGQATLPASIARPPIREGFVCVHSLVDSPCVSYSCP</sequence>
<evidence type="ECO:0000313" key="2">
    <source>
        <dbReference type="Proteomes" id="UP000735302"/>
    </source>
</evidence>
<dbReference type="AlphaFoldDB" id="A0AAV3ZZA9"/>
<proteinExistence type="predicted"/>
<protein>
    <submittedName>
        <fullName evidence="1">Uncharacterized protein</fullName>
    </submittedName>
</protein>
<organism evidence="1 2">
    <name type="scientific">Plakobranchus ocellatus</name>
    <dbReference type="NCBI Taxonomy" id="259542"/>
    <lineage>
        <taxon>Eukaryota</taxon>
        <taxon>Metazoa</taxon>
        <taxon>Spiralia</taxon>
        <taxon>Lophotrochozoa</taxon>
        <taxon>Mollusca</taxon>
        <taxon>Gastropoda</taxon>
        <taxon>Heterobranchia</taxon>
        <taxon>Euthyneura</taxon>
        <taxon>Panpulmonata</taxon>
        <taxon>Sacoglossa</taxon>
        <taxon>Placobranchoidea</taxon>
        <taxon>Plakobranchidae</taxon>
        <taxon>Plakobranchus</taxon>
    </lineage>
</organism>
<keyword evidence="2" id="KW-1185">Reference proteome</keyword>
<evidence type="ECO:0000313" key="1">
    <source>
        <dbReference type="EMBL" id="GFO00218.1"/>
    </source>
</evidence>
<dbReference type="EMBL" id="BLXT01003064">
    <property type="protein sequence ID" value="GFO00218.1"/>
    <property type="molecule type" value="Genomic_DNA"/>
</dbReference>
<dbReference type="Proteomes" id="UP000735302">
    <property type="component" value="Unassembled WGS sequence"/>
</dbReference>
<reference evidence="1 2" key="1">
    <citation type="journal article" date="2021" name="Elife">
        <title>Chloroplast acquisition without the gene transfer in kleptoplastic sea slugs, Plakobranchus ocellatus.</title>
        <authorList>
            <person name="Maeda T."/>
            <person name="Takahashi S."/>
            <person name="Yoshida T."/>
            <person name="Shimamura S."/>
            <person name="Takaki Y."/>
            <person name="Nagai Y."/>
            <person name="Toyoda A."/>
            <person name="Suzuki Y."/>
            <person name="Arimoto A."/>
            <person name="Ishii H."/>
            <person name="Satoh N."/>
            <person name="Nishiyama T."/>
            <person name="Hasebe M."/>
            <person name="Maruyama T."/>
            <person name="Minagawa J."/>
            <person name="Obokata J."/>
            <person name="Shigenobu S."/>
        </authorList>
    </citation>
    <scope>NUCLEOTIDE SEQUENCE [LARGE SCALE GENOMIC DNA]</scope>
</reference>